<dbReference type="PROSITE" id="PS50181">
    <property type="entry name" value="FBOX"/>
    <property type="match status" value="1"/>
</dbReference>
<reference evidence="2" key="1">
    <citation type="submission" date="2023-03" db="EMBL/GenBank/DDBJ databases">
        <title>Massive genome expansion in bonnet fungi (Mycena s.s.) driven by repeated elements and novel gene families across ecological guilds.</title>
        <authorList>
            <consortium name="Lawrence Berkeley National Laboratory"/>
            <person name="Harder C.B."/>
            <person name="Miyauchi S."/>
            <person name="Viragh M."/>
            <person name="Kuo A."/>
            <person name="Thoen E."/>
            <person name="Andreopoulos B."/>
            <person name="Lu D."/>
            <person name="Skrede I."/>
            <person name="Drula E."/>
            <person name="Henrissat B."/>
            <person name="Morin E."/>
            <person name="Kohler A."/>
            <person name="Barry K."/>
            <person name="LaButti K."/>
            <person name="Morin E."/>
            <person name="Salamov A."/>
            <person name="Lipzen A."/>
            <person name="Mereny Z."/>
            <person name="Hegedus B."/>
            <person name="Baldrian P."/>
            <person name="Stursova M."/>
            <person name="Weitz H."/>
            <person name="Taylor A."/>
            <person name="Grigoriev I.V."/>
            <person name="Nagy L.G."/>
            <person name="Martin F."/>
            <person name="Kauserud H."/>
        </authorList>
    </citation>
    <scope>NUCLEOTIDE SEQUENCE</scope>
    <source>
        <strain evidence="2">CBHHK200</strain>
    </source>
</reference>
<dbReference type="AlphaFoldDB" id="A0AAD6T1I6"/>
<gene>
    <name evidence="2" type="ORF">C8F04DRAFT_1090992</name>
</gene>
<dbReference type="InterPro" id="IPR001810">
    <property type="entry name" value="F-box_dom"/>
</dbReference>
<name>A0AAD6T1I6_9AGAR</name>
<evidence type="ECO:0000313" key="3">
    <source>
        <dbReference type="Proteomes" id="UP001218188"/>
    </source>
</evidence>
<protein>
    <recommendedName>
        <fullName evidence="1">F-box domain-containing protein</fullName>
    </recommendedName>
</protein>
<dbReference type="InterPro" id="IPR036047">
    <property type="entry name" value="F-box-like_dom_sf"/>
</dbReference>
<keyword evidence="3" id="KW-1185">Reference proteome</keyword>
<comment type="caution">
    <text evidence="2">The sequence shown here is derived from an EMBL/GenBank/DDBJ whole genome shotgun (WGS) entry which is preliminary data.</text>
</comment>
<dbReference type="EMBL" id="JARJCM010000034">
    <property type="protein sequence ID" value="KAJ7037999.1"/>
    <property type="molecule type" value="Genomic_DNA"/>
</dbReference>
<dbReference type="Gene3D" id="1.20.1280.50">
    <property type="match status" value="1"/>
</dbReference>
<proteinExistence type="predicted"/>
<accession>A0AAD6T1I6</accession>
<dbReference type="SMART" id="SM00256">
    <property type="entry name" value="FBOX"/>
    <property type="match status" value="1"/>
</dbReference>
<evidence type="ECO:0000259" key="1">
    <source>
        <dbReference type="PROSITE" id="PS50181"/>
    </source>
</evidence>
<evidence type="ECO:0000313" key="2">
    <source>
        <dbReference type="EMBL" id="KAJ7037999.1"/>
    </source>
</evidence>
<sequence length="112" mass="12649">MFSDLPLDLVLEIMGWCGPHDLLALQDVCTTFRVLLLNNPYIWCLARVNLELGFPLPIAAPSEEWFVRYALGGGPCTVCRRPTQEVPYSYLLCIRLCSVSCSYSPSHVPRRC</sequence>
<dbReference type="Proteomes" id="UP001218188">
    <property type="component" value="Unassembled WGS sequence"/>
</dbReference>
<feature type="domain" description="F-box" evidence="1">
    <location>
        <begin position="1"/>
        <end position="46"/>
    </location>
</feature>
<dbReference type="SUPFAM" id="SSF81383">
    <property type="entry name" value="F-box domain"/>
    <property type="match status" value="1"/>
</dbReference>
<organism evidence="2 3">
    <name type="scientific">Mycena alexandri</name>
    <dbReference type="NCBI Taxonomy" id="1745969"/>
    <lineage>
        <taxon>Eukaryota</taxon>
        <taxon>Fungi</taxon>
        <taxon>Dikarya</taxon>
        <taxon>Basidiomycota</taxon>
        <taxon>Agaricomycotina</taxon>
        <taxon>Agaricomycetes</taxon>
        <taxon>Agaricomycetidae</taxon>
        <taxon>Agaricales</taxon>
        <taxon>Marasmiineae</taxon>
        <taxon>Mycenaceae</taxon>
        <taxon>Mycena</taxon>
    </lineage>
</organism>
<dbReference type="Pfam" id="PF00646">
    <property type="entry name" value="F-box"/>
    <property type="match status" value="1"/>
</dbReference>